<sequence length="265" mass="30524">MCAWCNECDWATACQCSIFKQSYPRQFVFDYRIAKRSRQNLCQQPSRQALAEWEKARYLDYLDSYKDRETLDPKQKALSPKPKNQSFIVTDSTIEAVTDKFILDGQKDVFWSTDEAGQFFNGHSMKSETAISSVSSLIKLWDGSSVSKLRSQRGKSAQDKTNAYDARLTLDVMGQRVVLEPAMTNPLLINQGFLPRALLACPKSNQGYKDYNSLERLNADPYGSWILISFWDKCRQLLAIAENERANMPYTDFNAKKPWWTICKR</sequence>
<proteinExistence type="predicted"/>
<dbReference type="AlphaFoldDB" id="A0A378QWD8"/>
<organism evidence="1 2">
    <name type="scientific">Moraxella caprae</name>
    <dbReference type="NCBI Taxonomy" id="90240"/>
    <lineage>
        <taxon>Bacteria</taxon>
        <taxon>Pseudomonadati</taxon>
        <taxon>Pseudomonadota</taxon>
        <taxon>Gammaproteobacteria</taxon>
        <taxon>Moraxellales</taxon>
        <taxon>Moraxellaceae</taxon>
        <taxon>Moraxella</taxon>
    </lineage>
</organism>
<gene>
    <name evidence="1" type="ORF">NCTC12877_00196</name>
</gene>
<evidence type="ECO:0000313" key="1">
    <source>
        <dbReference type="EMBL" id="STZ07235.1"/>
    </source>
</evidence>
<dbReference type="Proteomes" id="UP000254065">
    <property type="component" value="Unassembled WGS sequence"/>
</dbReference>
<name>A0A378QWD8_9GAMM</name>
<dbReference type="STRING" id="1122244.GCA_000426885_02461"/>
<reference evidence="1 2" key="1">
    <citation type="submission" date="2018-06" db="EMBL/GenBank/DDBJ databases">
        <authorList>
            <consortium name="Pathogen Informatics"/>
            <person name="Doyle S."/>
        </authorList>
    </citation>
    <scope>NUCLEOTIDE SEQUENCE [LARGE SCALE GENOMIC DNA]</scope>
    <source>
        <strain evidence="1 2">NCTC12877</strain>
    </source>
</reference>
<keyword evidence="2" id="KW-1185">Reference proteome</keyword>
<evidence type="ECO:0000313" key="2">
    <source>
        <dbReference type="Proteomes" id="UP000254065"/>
    </source>
</evidence>
<accession>A0A378QWD8</accession>
<dbReference type="EMBL" id="UGQB01000004">
    <property type="protein sequence ID" value="STZ07235.1"/>
    <property type="molecule type" value="Genomic_DNA"/>
</dbReference>
<dbReference type="InterPro" id="IPR025048">
    <property type="entry name" value="DUF3987"/>
</dbReference>
<protein>
    <submittedName>
        <fullName evidence="1">Uncharacterized protein</fullName>
    </submittedName>
</protein>
<dbReference type="Pfam" id="PF13148">
    <property type="entry name" value="DUF3987"/>
    <property type="match status" value="1"/>
</dbReference>